<dbReference type="Proteomes" id="UP000006726">
    <property type="component" value="Chromosome 3"/>
</dbReference>
<evidence type="ECO:0000256" key="4">
    <source>
        <dbReference type="ARBA" id="ARBA00023315"/>
    </source>
</evidence>
<evidence type="ECO:0000256" key="3">
    <source>
        <dbReference type="ARBA" id="ARBA00022679"/>
    </source>
</evidence>
<evidence type="ECO:0007829" key="12">
    <source>
        <dbReference type="PDB" id="8FBT"/>
    </source>
</evidence>
<keyword evidence="11 12" id="KW-0002">3D-structure</keyword>
<dbReference type="SMR" id="Q5CV46"/>
<feature type="binding site" evidence="11 12">
    <location>
        <position position="45"/>
    </location>
    <ligand>
        <name>tetradecanoyl-CoA</name>
        <dbReference type="ChEBI" id="CHEBI:57385"/>
    </ligand>
</feature>
<evidence type="ECO:0000259" key="7">
    <source>
        <dbReference type="Pfam" id="PF01233"/>
    </source>
</evidence>
<keyword evidence="10" id="KW-1185">Reference proteome</keyword>
<evidence type="ECO:0000256" key="6">
    <source>
        <dbReference type="RuleBase" id="RU004178"/>
    </source>
</evidence>
<feature type="binding site" evidence="11 12">
    <location>
        <position position="46"/>
    </location>
    <ligand>
        <name>tetradecanoyl-CoA</name>
        <dbReference type="ChEBI" id="CHEBI:57385"/>
    </ligand>
</feature>
<evidence type="ECO:0000313" key="10">
    <source>
        <dbReference type="Proteomes" id="UP000006726"/>
    </source>
</evidence>
<dbReference type="PDB" id="8FBU">
    <property type="method" value="X-ray"/>
    <property type="resolution" value="2.00 A"/>
    <property type="chains" value="A/B=43-469"/>
</dbReference>
<dbReference type="PANTHER" id="PTHR11377:SF5">
    <property type="entry name" value="GLYCYLPEPTIDE N-TETRADECANOYLTRANSFERASE"/>
    <property type="match status" value="1"/>
</dbReference>
<dbReference type="RefSeq" id="XP_626618.1">
    <property type="nucleotide sequence ID" value="XM_626618.1"/>
</dbReference>
<feature type="domain" description="Glycylpeptide N-tetradecanoyltransferase C-terminal" evidence="8">
    <location>
        <begin position="240"/>
        <end position="293"/>
    </location>
</feature>
<dbReference type="OrthoDB" id="60315at2759"/>
<feature type="binding site" evidence="11 12">
    <location>
        <position position="48"/>
    </location>
    <ligand>
        <name>tetradecanoyl-CoA</name>
        <dbReference type="ChEBI" id="CHEBI:57385"/>
    </ligand>
</feature>
<dbReference type="OMA" id="GWKRDWH"/>
<evidence type="ECO:0000256" key="2">
    <source>
        <dbReference type="ARBA" id="ARBA00012923"/>
    </source>
</evidence>
<feature type="binding site" evidence="11 12">
    <location>
        <position position="188"/>
    </location>
    <ligand>
        <name>tetradecanoyl-CoA</name>
        <dbReference type="ChEBI" id="CHEBI:57385"/>
    </ligand>
</feature>
<dbReference type="KEGG" id="cpv:cgd3_320"/>
<reference evidence="9 10" key="1">
    <citation type="journal article" date="2004" name="Science">
        <title>Complete genome sequence of the apicomplexan, Cryptosporidium parvum.</title>
        <authorList>
            <person name="Abrahamsen M.S."/>
            <person name="Templeton T.J."/>
            <person name="Enomoto S."/>
            <person name="Abrahante J.E."/>
            <person name="Zhu G."/>
            <person name="Lancto C.A."/>
            <person name="Deng M."/>
            <person name="Liu C."/>
            <person name="Widmer G."/>
            <person name="Tzipori S."/>
            <person name="Buck G.A."/>
            <person name="Xu P."/>
            <person name="Bankier A.T."/>
            <person name="Dear P.H."/>
            <person name="Konfortov B.A."/>
            <person name="Spriggs H.F."/>
            <person name="Iyer L."/>
            <person name="Anantharaman V."/>
            <person name="Aravind L."/>
            <person name="Kapur V."/>
        </authorList>
    </citation>
    <scope>NUCLEOTIDE SEQUENCE [LARGE SCALE GENOMIC DNA]</scope>
    <source>
        <strain evidence="10">Iowa II</strain>
    </source>
</reference>
<dbReference type="AlphaFoldDB" id="Q5CV46"/>
<organism evidence="9 10">
    <name type="scientific">Cryptosporidium parvum (strain Iowa II)</name>
    <dbReference type="NCBI Taxonomy" id="353152"/>
    <lineage>
        <taxon>Eukaryota</taxon>
        <taxon>Sar</taxon>
        <taxon>Alveolata</taxon>
        <taxon>Apicomplexa</taxon>
        <taxon>Conoidasida</taxon>
        <taxon>Coccidia</taxon>
        <taxon>Eucoccidiorida</taxon>
        <taxon>Eimeriorina</taxon>
        <taxon>Cryptosporidiidae</taxon>
        <taxon>Cryptosporidium</taxon>
    </lineage>
</organism>
<dbReference type="Pfam" id="PF01233">
    <property type="entry name" value="NMT"/>
    <property type="match status" value="1"/>
</dbReference>
<comment type="function">
    <text evidence="5">Adds a myristoyl group to the N-terminal glycine residue of certain cellular proteins.</text>
</comment>
<dbReference type="InterPro" id="IPR016181">
    <property type="entry name" value="Acyl_CoA_acyltransferase"/>
</dbReference>
<proteinExistence type="evidence at protein level"/>
<dbReference type="GeneID" id="3373813"/>
<keyword evidence="4 5" id="KW-0012">Acyltransferase</keyword>
<comment type="caution">
    <text evidence="9">The sequence shown here is derived from an EMBL/GenBank/DDBJ whole genome shotgun (WGS) entry which is preliminary data.</text>
</comment>
<evidence type="ECO:0000259" key="8">
    <source>
        <dbReference type="Pfam" id="PF02799"/>
    </source>
</evidence>
<evidence type="ECO:0007829" key="11">
    <source>
        <dbReference type="PDB" id="8FBM"/>
    </source>
</evidence>
<feature type="binding site" evidence="12">
    <location>
        <position position="179"/>
    </location>
    <ligand>
        <name>tetradecanoyl-CoA</name>
        <dbReference type="ChEBI" id="CHEBI:57385"/>
    </ligand>
</feature>
<feature type="binding site" evidence="11 12">
    <location>
        <position position="180"/>
    </location>
    <ligand>
        <name>tetradecanoyl-CoA</name>
        <dbReference type="ChEBI" id="CHEBI:57385"/>
    </ligand>
</feature>
<dbReference type="InterPro" id="IPR000903">
    <property type="entry name" value="NMT"/>
</dbReference>
<dbReference type="InParanoid" id="Q5CV46"/>
<dbReference type="PIRSF" id="PIRSF015892">
    <property type="entry name" value="N-myristl_transf"/>
    <property type="match status" value="1"/>
</dbReference>
<feature type="domain" description="Glycylpeptide N-tetradecanoyltransferase N-terminal" evidence="7">
    <location>
        <begin position="71"/>
        <end position="224"/>
    </location>
</feature>
<feature type="binding site" evidence="11 12">
    <location>
        <position position="182"/>
    </location>
    <ligand>
        <name>tetradecanoyl-CoA</name>
        <dbReference type="ChEBI" id="CHEBI:57385"/>
    </ligand>
</feature>
<gene>
    <name evidence="9" type="ORF">cgd3_320</name>
</gene>
<dbReference type="InterPro" id="IPR022676">
    <property type="entry name" value="NMT_N"/>
</dbReference>
<sequence length="469" mass="54865">LIRMSGETPENSESSISNTKKITNLLKEMSLGSFMNTAANAIKPHKFWNTQPVVQNDDSSSEYSFGPIEIEPDSFRKEIYKLPDGFSWFDCNLWDIESQDFEDTYQLLKDHYVEDDDSQFRFNYSKEFLRWALCVPGQKKNWLVGVRVNETKKMVGFISAIPIKVRIHNCIMNTSVVNFLCVHKKLRSKRLAPVLIKEITRRIRCEKIFQSIYTCGKNITKPFTIGTYWHRIINVKKLLEAGFIGIPRNMTMSSLIKYHRIPADKRIEGFRPSVDSDAEQICKLFENYFMKYKDVSNETMNNLINYDEINHSKELGKQAYMKLDKIEDLQDKITIHQCFNVEDVKHYFTNIDKVIVTYVRENKNKEITDLFSFFIIESTVINNERFPTINIAYSYFNIANTCSLKELFNEMLITAKNNNCDAFNTLDLMQNLQVIQDSKFIIGTGRLRYYVFNWKIPQISPSNVGIILF</sequence>
<evidence type="ECO:0000256" key="1">
    <source>
        <dbReference type="ARBA" id="ARBA00009469"/>
    </source>
</evidence>
<feature type="binding site" evidence="11">
    <location>
        <position position="217"/>
    </location>
    <ligand>
        <name>tetradecanoyl-CoA</name>
        <dbReference type="ChEBI" id="CHEBI:57385"/>
    </ligand>
</feature>
<protein>
    <recommendedName>
        <fullName evidence="2 5">Glycylpeptide N-tetradecanoyltransferase</fullName>
        <ecNumber evidence="2 5">2.3.1.97</ecNumber>
    </recommendedName>
</protein>
<dbReference type="STRING" id="353152.Q5CV46"/>
<dbReference type="EMBL" id="AAEE01000004">
    <property type="protein sequence ID" value="EAK89295.1"/>
    <property type="molecule type" value="Genomic_DNA"/>
</dbReference>
<dbReference type="EC" id="2.3.1.97" evidence="2 5"/>
<evidence type="ECO:0000256" key="5">
    <source>
        <dbReference type="RuleBase" id="RU000586"/>
    </source>
</evidence>
<dbReference type="PDB" id="8FBM">
    <property type="method" value="X-ray"/>
    <property type="resolution" value="1.90 A"/>
    <property type="chains" value="A/B=43-469"/>
</dbReference>
<dbReference type="Pfam" id="PF02799">
    <property type="entry name" value="NMT_C"/>
    <property type="match status" value="2"/>
</dbReference>
<feature type="non-terminal residue" evidence="9">
    <location>
        <position position="1"/>
    </location>
</feature>
<dbReference type="PANTHER" id="PTHR11377">
    <property type="entry name" value="N-MYRISTOYL TRANSFERASE"/>
    <property type="match status" value="1"/>
</dbReference>
<dbReference type="GO" id="GO:0004379">
    <property type="term" value="F:glycylpeptide N-tetradecanoyltransferase activity"/>
    <property type="evidence" value="ECO:0007669"/>
    <property type="project" value="UniProtKB-EC"/>
</dbReference>
<feature type="binding site" evidence="11 12">
    <location>
        <position position="47"/>
    </location>
    <ligand>
        <name>tetradecanoyl-CoA</name>
        <dbReference type="ChEBI" id="CHEBI:57385"/>
    </ligand>
</feature>
<feature type="binding site" evidence="11 12">
    <location>
        <position position="190"/>
    </location>
    <ligand>
        <name>tetradecanoyl-CoA</name>
        <dbReference type="ChEBI" id="CHEBI:57385"/>
    </ligand>
</feature>
<dbReference type="GO" id="GO:0005737">
    <property type="term" value="C:cytoplasm"/>
    <property type="evidence" value="ECO:0007669"/>
    <property type="project" value="TreeGrafter"/>
</dbReference>
<feature type="binding site" evidence="11 12">
    <location>
        <position position="192"/>
    </location>
    <ligand>
        <name>tetradecanoyl-CoA</name>
        <dbReference type="ChEBI" id="CHEBI:57385"/>
    </ligand>
</feature>
<dbReference type="InterPro" id="IPR022677">
    <property type="entry name" value="NMT_C"/>
</dbReference>
<comment type="similarity">
    <text evidence="1 6">Belongs to the NMT family.</text>
</comment>
<accession>Q5CV46</accession>
<feature type="domain" description="Glycylpeptide N-tetradecanoyltransferase C-terminal" evidence="8">
    <location>
        <begin position="327"/>
        <end position="460"/>
    </location>
</feature>
<feature type="binding site" evidence="11 12">
    <location>
        <position position="191"/>
    </location>
    <ligand>
        <name>tetradecanoyl-CoA</name>
        <dbReference type="ChEBI" id="CHEBI:57385"/>
    </ligand>
</feature>
<reference evidence="11 12" key="2">
    <citation type="journal article" date="2023" name="ACS Infect. Dis.">
        <title>Identification of and Structural Insights into Hit Compounds Targeting &lt;i&gt;N&lt;/i&gt;-Myristoyltransferase for &lt;i&gt;Cryptosporidium&lt;/i&gt; Drug Development.</title>
        <authorList>
            <person name="Fenwick M.K."/>
            <person name="Reers A.R."/>
            <person name="Liu Y."/>
            <person name="Zigweid R."/>
            <person name="Sankaran B."/>
            <person name="Shin J."/>
            <person name="Hulverson M.A."/>
            <person name="Hammerson B."/>
            <person name="Fernandez Alvaro E."/>
            <person name="Myler P.J."/>
            <person name="Kaushansky A."/>
            <person name="Van Voorhis W.C."/>
            <person name="Fan E."/>
            <person name="Staker B.L."/>
        </authorList>
    </citation>
    <scope>X-RAY CRYSTALLOGRAPHY (1.90 ANGSTROMS) OF 43-469 IN COMPLEX WITH TETRADECANOYL-COA</scope>
</reference>
<dbReference type="SUPFAM" id="SSF55729">
    <property type="entry name" value="Acyl-CoA N-acyltransferases (Nat)"/>
    <property type="match status" value="2"/>
</dbReference>
<name>Q5CV46_CRYPI</name>
<evidence type="ECO:0000313" key="9">
    <source>
        <dbReference type="EMBL" id="EAK89295.1"/>
    </source>
</evidence>
<dbReference type="PDB" id="8FBT">
    <property type="method" value="X-ray"/>
    <property type="resolution" value="2.20 A"/>
    <property type="chains" value="A/B=42-469"/>
</dbReference>
<dbReference type="Gene3D" id="3.40.630.170">
    <property type="match status" value="2"/>
</dbReference>
<comment type="catalytic activity">
    <reaction evidence="5">
        <text>N-terminal glycyl-[protein] + tetradecanoyl-CoA = N-tetradecanoylglycyl-[protein] + CoA + H(+)</text>
        <dbReference type="Rhea" id="RHEA:15521"/>
        <dbReference type="Rhea" id="RHEA-COMP:12666"/>
        <dbReference type="Rhea" id="RHEA-COMP:12667"/>
        <dbReference type="ChEBI" id="CHEBI:15378"/>
        <dbReference type="ChEBI" id="CHEBI:57287"/>
        <dbReference type="ChEBI" id="CHEBI:57385"/>
        <dbReference type="ChEBI" id="CHEBI:64723"/>
        <dbReference type="ChEBI" id="CHEBI:133050"/>
        <dbReference type="EC" id="2.3.1.97"/>
    </reaction>
</comment>
<keyword evidence="3 5" id="KW-0808">Transferase</keyword>